<evidence type="ECO:0000256" key="7">
    <source>
        <dbReference type="RuleBase" id="RU363032"/>
    </source>
</evidence>
<feature type="transmembrane region" description="Helical" evidence="7">
    <location>
        <begin position="12"/>
        <end position="32"/>
    </location>
</feature>
<feature type="transmembrane region" description="Helical" evidence="7">
    <location>
        <begin position="103"/>
        <end position="127"/>
    </location>
</feature>
<dbReference type="STRING" id="311180.SAMN04488050_11180"/>
<name>A0A1I6VHV3_9RHOB</name>
<keyword evidence="6 7" id="KW-0472">Membrane</keyword>
<dbReference type="SUPFAM" id="SSF161098">
    <property type="entry name" value="MetI-like"/>
    <property type="match status" value="1"/>
</dbReference>
<protein>
    <submittedName>
        <fullName evidence="9">Peptide/nickel transport system permease protein</fullName>
    </submittedName>
</protein>
<feature type="transmembrane region" description="Helical" evidence="7">
    <location>
        <begin position="139"/>
        <end position="165"/>
    </location>
</feature>
<reference evidence="10" key="1">
    <citation type="submission" date="2016-10" db="EMBL/GenBank/DDBJ databases">
        <authorList>
            <person name="Varghese N."/>
            <person name="Submissions S."/>
        </authorList>
    </citation>
    <scope>NUCLEOTIDE SEQUENCE [LARGE SCALE GENOMIC DNA]</scope>
    <source>
        <strain evidence="10">DSM 26894</strain>
    </source>
</reference>
<comment type="similarity">
    <text evidence="7">Belongs to the binding-protein-dependent transport system permease family.</text>
</comment>
<evidence type="ECO:0000313" key="10">
    <source>
        <dbReference type="Proteomes" id="UP000199392"/>
    </source>
</evidence>
<dbReference type="Proteomes" id="UP000199392">
    <property type="component" value="Unassembled WGS sequence"/>
</dbReference>
<evidence type="ECO:0000256" key="4">
    <source>
        <dbReference type="ARBA" id="ARBA00022692"/>
    </source>
</evidence>
<dbReference type="RefSeq" id="WP_092428159.1">
    <property type="nucleotide sequence ID" value="NZ_FNCL01000011.1"/>
</dbReference>
<keyword evidence="2 7" id="KW-0813">Transport</keyword>
<keyword evidence="5 7" id="KW-1133">Transmembrane helix</keyword>
<dbReference type="InterPro" id="IPR045621">
    <property type="entry name" value="BPD_transp_1_N"/>
</dbReference>
<feature type="transmembrane region" description="Helical" evidence="7">
    <location>
        <begin position="295"/>
        <end position="321"/>
    </location>
</feature>
<sequence>MTFLRHAVLRLIKALTVILSVVIANFFLIRLAPGDPAAIMAGEAGASDPEYVDRLREQFGLNEPLLTQLWLYLKGVVQFDWGYSYRMQVDVLHLIAERIPATLLLMGAAFIFSILLGILFGVLAASARHRPGRGWLDSVIVGISLLLYATPLFWLSLLAILLFSVQLGWLPAYGMETPGTDYAGLERAKDIALHLVLPTISLGSFYMAMYVRLARASVLEVIGMDYIKTARAKGVPWARVLRRHVLRNAMLPVITFSGIQLGQMAGGAVLTETVFGWPGIGRLMFDALLQRDYMLLLGVFLVTSTMVVVFNILTDIIYSFVDPRIGAGGQK</sequence>
<dbReference type="PANTHER" id="PTHR43163:SF9">
    <property type="entry name" value="ABC TRANSPORTER PERMEASE PROTEIN"/>
    <property type="match status" value="1"/>
</dbReference>
<evidence type="ECO:0000256" key="1">
    <source>
        <dbReference type="ARBA" id="ARBA00004651"/>
    </source>
</evidence>
<feature type="domain" description="ABC transmembrane type-1" evidence="8">
    <location>
        <begin position="99"/>
        <end position="318"/>
    </location>
</feature>
<gene>
    <name evidence="9" type="ORF">SAMN04488050_11180</name>
</gene>
<dbReference type="GO" id="GO:0005886">
    <property type="term" value="C:plasma membrane"/>
    <property type="evidence" value="ECO:0007669"/>
    <property type="project" value="UniProtKB-SubCell"/>
</dbReference>
<keyword evidence="4 7" id="KW-0812">Transmembrane</keyword>
<dbReference type="Pfam" id="PF19300">
    <property type="entry name" value="BPD_transp_1_N"/>
    <property type="match status" value="1"/>
</dbReference>
<dbReference type="PROSITE" id="PS50928">
    <property type="entry name" value="ABC_TM1"/>
    <property type="match status" value="1"/>
</dbReference>
<accession>A0A1I6VHV3</accession>
<keyword evidence="3" id="KW-1003">Cell membrane</keyword>
<dbReference type="Gene3D" id="1.10.3720.10">
    <property type="entry name" value="MetI-like"/>
    <property type="match status" value="1"/>
</dbReference>
<evidence type="ECO:0000313" key="9">
    <source>
        <dbReference type="EMBL" id="SFT13054.1"/>
    </source>
</evidence>
<proteinExistence type="inferred from homology"/>
<feature type="transmembrane region" description="Helical" evidence="7">
    <location>
        <begin position="191"/>
        <end position="211"/>
    </location>
</feature>
<keyword evidence="10" id="KW-1185">Reference proteome</keyword>
<evidence type="ECO:0000259" key="8">
    <source>
        <dbReference type="PROSITE" id="PS50928"/>
    </source>
</evidence>
<dbReference type="GO" id="GO:0055085">
    <property type="term" value="P:transmembrane transport"/>
    <property type="evidence" value="ECO:0007669"/>
    <property type="project" value="InterPro"/>
</dbReference>
<evidence type="ECO:0000256" key="5">
    <source>
        <dbReference type="ARBA" id="ARBA00022989"/>
    </source>
</evidence>
<dbReference type="Pfam" id="PF00528">
    <property type="entry name" value="BPD_transp_1"/>
    <property type="match status" value="1"/>
</dbReference>
<comment type="subcellular location">
    <subcellularLocation>
        <location evidence="1 7">Cell membrane</location>
        <topology evidence="1 7">Multi-pass membrane protein</topology>
    </subcellularLocation>
</comment>
<evidence type="ECO:0000256" key="2">
    <source>
        <dbReference type="ARBA" id="ARBA00022448"/>
    </source>
</evidence>
<dbReference type="AlphaFoldDB" id="A0A1I6VHV3"/>
<dbReference type="PANTHER" id="PTHR43163">
    <property type="entry name" value="DIPEPTIDE TRANSPORT SYSTEM PERMEASE PROTEIN DPPB-RELATED"/>
    <property type="match status" value="1"/>
</dbReference>
<organism evidence="9 10">
    <name type="scientific">Alloyangia pacifica</name>
    <dbReference type="NCBI Taxonomy" id="311180"/>
    <lineage>
        <taxon>Bacteria</taxon>
        <taxon>Pseudomonadati</taxon>
        <taxon>Pseudomonadota</taxon>
        <taxon>Alphaproteobacteria</taxon>
        <taxon>Rhodobacterales</taxon>
        <taxon>Roseobacteraceae</taxon>
        <taxon>Alloyangia</taxon>
    </lineage>
</organism>
<dbReference type="OrthoDB" id="9807402at2"/>
<dbReference type="EMBL" id="FOZW01000011">
    <property type="protein sequence ID" value="SFT13054.1"/>
    <property type="molecule type" value="Genomic_DNA"/>
</dbReference>
<evidence type="ECO:0000256" key="6">
    <source>
        <dbReference type="ARBA" id="ARBA00023136"/>
    </source>
</evidence>
<dbReference type="CDD" id="cd06261">
    <property type="entry name" value="TM_PBP2"/>
    <property type="match status" value="1"/>
</dbReference>
<dbReference type="InterPro" id="IPR035906">
    <property type="entry name" value="MetI-like_sf"/>
</dbReference>
<dbReference type="InterPro" id="IPR000515">
    <property type="entry name" value="MetI-like"/>
</dbReference>
<evidence type="ECO:0000256" key="3">
    <source>
        <dbReference type="ARBA" id="ARBA00022475"/>
    </source>
</evidence>